<dbReference type="Pfam" id="PF22960">
    <property type="entry name" value="WHD_UBR1"/>
    <property type="match status" value="1"/>
</dbReference>
<protein>
    <recommendedName>
        <fullName evidence="10">E3 ubiquitin-protein ligase</fullName>
        <ecNumber evidence="10">2.3.2.27</ecNumber>
    </recommendedName>
</protein>
<feature type="zinc finger region" description="UBR-type" evidence="9">
    <location>
        <begin position="83"/>
        <end position="155"/>
    </location>
</feature>
<feature type="compositionally biased region" description="Polar residues" evidence="11">
    <location>
        <begin position="1599"/>
        <end position="1608"/>
    </location>
</feature>
<organism evidence="13 14">
    <name type="scientific">Aureobasidium pullulans</name>
    <name type="common">Black yeast</name>
    <name type="synonym">Pullularia pullulans</name>
    <dbReference type="NCBI Taxonomy" id="5580"/>
    <lineage>
        <taxon>Eukaryota</taxon>
        <taxon>Fungi</taxon>
        <taxon>Dikarya</taxon>
        <taxon>Ascomycota</taxon>
        <taxon>Pezizomycotina</taxon>
        <taxon>Dothideomycetes</taxon>
        <taxon>Dothideomycetidae</taxon>
        <taxon>Dothideales</taxon>
        <taxon>Saccotheciaceae</taxon>
        <taxon>Aureobasidium</taxon>
    </lineage>
</organism>
<evidence type="ECO:0000313" key="13">
    <source>
        <dbReference type="EMBL" id="KAK6000852.1"/>
    </source>
</evidence>
<dbReference type="Pfam" id="PF11905">
    <property type="entry name" value="DUF3425"/>
    <property type="match status" value="1"/>
</dbReference>
<dbReference type="InterPro" id="IPR021833">
    <property type="entry name" value="DUF3425"/>
</dbReference>
<feature type="domain" description="UBR-type" evidence="12">
    <location>
        <begin position="83"/>
        <end position="155"/>
    </location>
</feature>
<feature type="region of interest" description="Disordered" evidence="11">
    <location>
        <begin position="1294"/>
        <end position="1322"/>
    </location>
</feature>
<evidence type="ECO:0000256" key="10">
    <source>
        <dbReference type="RuleBase" id="RU366018"/>
    </source>
</evidence>
<comment type="pathway">
    <text evidence="2 10">Protein modification; protein ubiquitination.</text>
</comment>
<comment type="similarity">
    <text evidence="8 10">Belongs to the E3 ubiquitin-protein ligase UBR1-like family.</text>
</comment>
<comment type="catalytic activity">
    <reaction evidence="1 10">
        <text>S-ubiquitinyl-[E2 ubiquitin-conjugating enzyme]-L-cysteine + [acceptor protein]-L-lysine = [E2 ubiquitin-conjugating enzyme]-L-cysteine + N(6)-ubiquitinyl-[acceptor protein]-L-lysine.</text>
        <dbReference type="EC" id="2.3.2.27"/>
    </reaction>
</comment>
<feature type="compositionally biased region" description="Polar residues" evidence="11">
    <location>
        <begin position="2296"/>
        <end position="2310"/>
    </location>
</feature>
<dbReference type="PROSITE" id="PS51157">
    <property type="entry name" value="ZF_UBR"/>
    <property type="match status" value="1"/>
</dbReference>
<evidence type="ECO:0000256" key="7">
    <source>
        <dbReference type="ARBA" id="ARBA00022833"/>
    </source>
</evidence>
<dbReference type="Pfam" id="PF02617">
    <property type="entry name" value="ClpS"/>
    <property type="match status" value="1"/>
</dbReference>
<evidence type="ECO:0000256" key="11">
    <source>
        <dbReference type="SAM" id="MobiDB-lite"/>
    </source>
</evidence>
<dbReference type="Pfam" id="PF18995">
    <property type="entry name" value="PRT6_C"/>
    <property type="match status" value="1"/>
</dbReference>
<evidence type="ECO:0000313" key="14">
    <source>
        <dbReference type="Proteomes" id="UP001341245"/>
    </source>
</evidence>
<keyword evidence="6 10" id="KW-0833">Ubl conjugation pathway</keyword>
<feature type="compositionally biased region" description="Acidic residues" evidence="11">
    <location>
        <begin position="403"/>
        <end position="422"/>
    </location>
</feature>
<evidence type="ECO:0000256" key="9">
    <source>
        <dbReference type="PROSITE-ProRule" id="PRU00508"/>
    </source>
</evidence>
<evidence type="ECO:0000256" key="3">
    <source>
        <dbReference type="ARBA" id="ARBA00022679"/>
    </source>
</evidence>
<sequence length="2578" mass="291377">MISSLERSLGVFLRDLPREFNNRYTTEADSILRSRLFRSLVGDDESKLTLLFPDGVPEDGQWVLRDAQGAVDGAEYTAAAKGHPCGHIFKAGESTYHCKTCAADDTCVLCARCFAESDHEGHMVYISVSPGNSGCCDCADDEAWVRPVHCTIHSADDAPGLKAAGKTSQTPTLPEELLIPVRMTIAKAFDYMCDVFSCSPEQLRLQKTEDTVRRDELLSRLTSHLYGGAEVDESDEEYALVLWNDEKHTVTDVQNQVAKACKKSKSFGLQKAMEVNDNGRSIIHYSHNLAELLRMAAIIEQLKVTVTVRSARDTFREQMCSSIVDWISDISGCSIASDPHVLRNTICEELLRPWRMGSEATNASIGEGGIDDHEHEENVRNRREEARWFRPLAGINVVRINVENDDDDNEEADDDEDEDDENDMTIEEFLMAEHEDLGAEEAMDLDLHNHDPLAMALDDNDMDLDLVDIDTEGPAENLEATLAGYPAPPPPPPTTRRRTRSVTVNESDDGEQHPSSRPDPPSQPSAPFSNLPKTPKLRVKTNRPIRPARYWLETPEEYRSQSASTPAEDLWQRVRLDYLILYDLRMWKTLRIDLRHLYISTVVTVPQFKRILGLRFAGLYTMLAQLYLIADREPDHSIINLSVQMLTTPSITAEVVERGNFLTNLLAILYTFLTTRQVGFPKDVNPNATLAFDAGAVTNRRMFHFFLDTRYMFQSAFVQEKVRNEPRYLMQFLDLVKLHQGICPNVRAVGEHVEYEADAWISATLIIKEINRLCRQVAEAFRWSDDDDPTPVQRAIRYAAQATFINAFGLERNRFPSAEIKEAQTFMRLLTKKRPQHIEAIGCEAVCRNESYSLPKFDVATGAMSFHHPLHYLLSWLLEAGVDITREQMLRVLQFTSADFRDPWQTSWKTAPQATNYDSAEIITMLFEHPLRVCAWLAQMRAGMWVRNGVTLRHQMHQYRGTVQRDVSYQRDIFMLQAGLVLCGNSDESLGERFLAQIVDRFDLSGFVNGVFDLYPGYDEQQRLDVTEEFFHLLIILLSERQNLLPGQDKPSQHVKLLQRDIAHVLCFKPLSFSDISNRLTDRVADSEEFDAILESMTNFRAPEGLNDSGTFELHPRFIELIDPYYAYYNRNQREEAETVYREYMAKKINKSAADIVFEPQLQPINSGLFKTLGAFTQTTLFSEIIYWGLEFCLRHDEAVDNAQITRIETMLHVILHLTLLAVIEDATPNGPKPMVSEDSFVRLALAVSHSDESPEKTIIDSLFRLSKVKAFASCTPKVLHILNRMSEKWPQEFTSAKSRLSPDSKAESAEPALTLSEDKEAKKKAALERQARVMAQFKAQQTSFMENQGLDWEADDYSDMEQDNEKEKTVETKICPFPKEPCILCQEDTDDSRVYGTFAFIAPSRILRQTPLDDKDFVREVLDTPENFDQSADAIRPFGVAKFATETVEKINSDGSKSTQEKRGLGRGFPHDSAFQGPVLNSCGHIMHFGCFEAYLAATKRRHTQHISRNHPERPDTVEFICPLCKALGNTFLPIVWKEKHYNPSSTLDQPLKTFDQWVVDQEANRNADGPSQLPSSMSIREAHMEYMQKALVPTLASSFPQASSSHAMEARSMDPDSDTQSSEEESRSVFPEMVRRVADQFELNATGLPGLETLVNLTPRLETLTNLASRLDTRNRPTTPSAELKKAYNRIEESLSPIGALKPNTIGLEPGTQSSMIRLAETLCNTLAFTISSIEISYRGVANPLDSETGTFLDTISEQSMKTLRILSETVRTATATAAVKSGIPEYLRGTRVHNSWAGQLKKVFGDESGEDPALAYASLFGHDLFTFFANCAINEVPIGENMHHILRLCYSAELIKVIVTFLGRESVLDAQQDSHSGSWDLSGINLFQTWCKEHDTVKFSPHISGSRLSQQEFWDLNWDVPALGKLIDTYALAFLRKALLLTHVHFGVDFTNSRVNPDLSELERLSKILRLPSPQEVVGQFGSDERFQMIAARWINSVLVSTATKERLRIDAQYLGHPTIFELVGLPKHYDTLTEEAIKRRCPTTGKEVTDPAICLFCGEIFCSQASCCMTDRNKGGCYQHREKCSGNIGIFINIRKCMVLFLHHSHGSWYHAPYLDRHGEVDPTLRRHHQLFLNQKRYDKLLREAWLNHGIPSVISRRLEEGNECIFDGRKDAQERNRELRNSEKALSKVFRVLKKLETGDSSSTAAFAQIRQLAENNSEFSSFARELFNLDDKTNVFDFADFDESRPVVPKLEDDSRGSVSWSHLSPAHTGDCGVTPQSSDESKHSPRDISMSNNALTNSRTPPHNANRHLGHTNIGLGSDFGNLPFSSAIKANGYPAHIQHQQLQNLSTSAEYSMLPLHTFESEALGRAYLSFRDATLQMIANGLDARDVLGPADYVNVDLFFRERLPTDGHSVSTFVCELLKSLANPDIYAKLATMVLLAPLMRWILFPTSEHYRKIPALMRPLPSQRFIPHSPALDLAPHPAIRGVLMTAFNEDWLTPENQVTAAPVINWPYELDQAVYHDKVAGCLRFTKQFEDHVCDPNNWTFSKRVLEVFPSIKDHGAIIAPRPGED</sequence>
<feature type="region of interest" description="Disordered" evidence="11">
    <location>
        <begin position="2255"/>
        <end position="2310"/>
    </location>
</feature>
<dbReference type="CDD" id="cd19673">
    <property type="entry name" value="UBR-box_UBR3"/>
    <property type="match status" value="1"/>
</dbReference>
<dbReference type="InterPro" id="IPR003126">
    <property type="entry name" value="Znf_UBR"/>
</dbReference>
<dbReference type="InterPro" id="IPR044046">
    <property type="entry name" value="E3_ligase_UBR-like_C"/>
</dbReference>
<comment type="function">
    <text evidence="10">Ubiquitin ligase protein which is a component of the N-end rule pathway. Recognizes and binds to proteins bearing specific N-terminal residues that are destabilizing according to the N-end rule, leading to their ubiquitination and subsequent degradation.</text>
</comment>
<dbReference type="PANTHER" id="PTHR21497:SF24">
    <property type="entry name" value="E3 UBIQUITIN-PROTEIN LIGASE UBR1"/>
    <property type="match status" value="1"/>
</dbReference>
<dbReference type="InterPro" id="IPR036390">
    <property type="entry name" value="WH_DNA-bd_sf"/>
</dbReference>
<feature type="region of interest" description="Disordered" evidence="11">
    <location>
        <begin position="400"/>
        <end position="422"/>
    </location>
</feature>
<dbReference type="InterPro" id="IPR039164">
    <property type="entry name" value="UBR1-like"/>
</dbReference>
<dbReference type="SUPFAM" id="SSF46785">
    <property type="entry name" value="Winged helix' DNA-binding domain"/>
    <property type="match status" value="1"/>
</dbReference>
<dbReference type="InterPro" id="IPR055194">
    <property type="entry name" value="UBR1-like_WH"/>
</dbReference>
<evidence type="ECO:0000256" key="8">
    <source>
        <dbReference type="ARBA" id="ARBA00046341"/>
    </source>
</evidence>
<dbReference type="SMART" id="SM00396">
    <property type="entry name" value="ZnF_UBR1"/>
    <property type="match status" value="1"/>
</dbReference>
<keyword evidence="3 10" id="KW-0808">Transferase</keyword>
<dbReference type="PANTHER" id="PTHR21497">
    <property type="entry name" value="UBIQUITIN LIGASE E3 ALPHA-RELATED"/>
    <property type="match status" value="1"/>
</dbReference>
<gene>
    <name evidence="13" type="ORF">QM012_003577</name>
</gene>
<keyword evidence="14" id="KW-1185">Reference proteome</keyword>
<dbReference type="EMBL" id="JASGXD010000016">
    <property type="protein sequence ID" value="KAK6000852.1"/>
    <property type="molecule type" value="Genomic_DNA"/>
</dbReference>
<dbReference type="EC" id="2.3.2.27" evidence="10"/>
<feature type="region of interest" description="Disordered" evidence="11">
    <location>
        <begin position="480"/>
        <end position="539"/>
    </location>
</feature>
<dbReference type="InterPro" id="IPR014719">
    <property type="entry name" value="Ribosomal_bL12_C/ClpS-like"/>
</dbReference>
<feature type="region of interest" description="Disordered" evidence="11">
    <location>
        <begin position="1599"/>
        <end position="1632"/>
    </location>
</feature>
<evidence type="ECO:0000256" key="5">
    <source>
        <dbReference type="ARBA" id="ARBA00022771"/>
    </source>
</evidence>
<evidence type="ECO:0000259" key="12">
    <source>
        <dbReference type="PROSITE" id="PS51157"/>
    </source>
</evidence>
<evidence type="ECO:0000256" key="2">
    <source>
        <dbReference type="ARBA" id="ARBA00004906"/>
    </source>
</evidence>
<dbReference type="Proteomes" id="UP001341245">
    <property type="component" value="Unassembled WGS sequence"/>
</dbReference>
<dbReference type="Gene3D" id="2.10.110.30">
    <property type="match status" value="1"/>
</dbReference>
<comment type="caution">
    <text evidence="13">The sequence shown here is derived from an EMBL/GenBank/DDBJ whole genome shotgun (WGS) entry which is preliminary data.</text>
</comment>
<name>A0ABR0T960_AURPU</name>
<evidence type="ECO:0000256" key="6">
    <source>
        <dbReference type="ARBA" id="ARBA00022786"/>
    </source>
</evidence>
<reference evidence="13 14" key="1">
    <citation type="submission" date="2023-11" db="EMBL/GenBank/DDBJ databases">
        <title>Draft genome sequence and annotation of the polyextremotolerant black yeast-like fungus Aureobasidium pullulans NRRL 62042.</title>
        <authorList>
            <person name="Dielentheis-Frenken M.R.E."/>
            <person name="Wibberg D."/>
            <person name="Blank L.M."/>
            <person name="Tiso T."/>
        </authorList>
    </citation>
    <scope>NUCLEOTIDE SEQUENCE [LARGE SCALE GENOMIC DNA]</scope>
    <source>
        <strain evidence="13 14">NRRL 62042</strain>
    </source>
</reference>
<keyword evidence="7 10" id="KW-0862">Zinc</keyword>
<proteinExistence type="inferred from homology"/>
<keyword evidence="5 10" id="KW-0863">Zinc-finger</keyword>
<accession>A0ABR0T960</accession>
<evidence type="ECO:0000256" key="1">
    <source>
        <dbReference type="ARBA" id="ARBA00000900"/>
    </source>
</evidence>
<keyword evidence="4 10" id="KW-0479">Metal-binding</keyword>
<dbReference type="Gene3D" id="3.30.1390.10">
    <property type="match status" value="1"/>
</dbReference>
<evidence type="ECO:0000256" key="4">
    <source>
        <dbReference type="ARBA" id="ARBA00022723"/>
    </source>
</evidence>
<dbReference type="Pfam" id="PF02207">
    <property type="entry name" value="zf-UBR"/>
    <property type="match status" value="1"/>
</dbReference>
<dbReference type="InterPro" id="IPR003769">
    <property type="entry name" value="ClpS_core"/>
</dbReference>
<dbReference type="CDD" id="cd16482">
    <property type="entry name" value="RING-H2_UBR1-like"/>
    <property type="match status" value="1"/>
</dbReference>